<feature type="coiled-coil region" evidence="1">
    <location>
        <begin position="25"/>
        <end position="101"/>
    </location>
</feature>
<organism evidence="2 3">
    <name type="scientific">Vibrio aerogenes CECT 7868</name>
    <dbReference type="NCBI Taxonomy" id="1216006"/>
    <lineage>
        <taxon>Bacteria</taxon>
        <taxon>Pseudomonadati</taxon>
        <taxon>Pseudomonadota</taxon>
        <taxon>Gammaproteobacteria</taxon>
        <taxon>Vibrionales</taxon>
        <taxon>Vibrionaceae</taxon>
        <taxon>Vibrio</taxon>
    </lineage>
</organism>
<evidence type="ECO:0000256" key="1">
    <source>
        <dbReference type="SAM" id="Coils"/>
    </source>
</evidence>
<evidence type="ECO:0000313" key="3">
    <source>
        <dbReference type="Proteomes" id="UP000184608"/>
    </source>
</evidence>
<accession>A0A1M6B7R0</accession>
<keyword evidence="1" id="KW-0175">Coiled coil</keyword>
<protein>
    <submittedName>
        <fullName evidence="2">Uncharacterized protein</fullName>
    </submittedName>
</protein>
<dbReference type="AlphaFoldDB" id="A0A1M6B7R0"/>
<keyword evidence="3" id="KW-1185">Reference proteome</keyword>
<evidence type="ECO:0000313" key="2">
    <source>
        <dbReference type="EMBL" id="SHI44687.1"/>
    </source>
</evidence>
<dbReference type="Proteomes" id="UP000184608">
    <property type="component" value="Unassembled WGS sequence"/>
</dbReference>
<proteinExistence type="predicted"/>
<reference evidence="2 3" key="1">
    <citation type="submission" date="2016-11" db="EMBL/GenBank/DDBJ databases">
        <authorList>
            <person name="Jaros S."/>
            <person name="Januszkiewicz K."/>
            <person name="Wedrychowicz H."/>
        </authorList>
    </citation>
    <scope>NUCLEOTIDE SEQUENCE [LARGE SCALE GENOMIC DNA]</scope>
    <source>
        <strain evidence="2 3">CECT 7868</strain>
    </source>
</reference>
<gene>
    <name evidence="2" type="ORF">VA7868_03730</name>
</gene>
<dbReference type="STRING" id="1216006.VA7868_03730"/>
<name>A0A1M6B7R0_9VIBR</name>
<dbReference type="EMBL" id="FQXZ01000040">
    <property type="protein sequence ID" value="SHI44687.1"/>
    <property type="molecule type" value="Genomic_DNA"/>
</dbReference>
<sequence>MNRIMIGIVVSILMAGLFGWQRFAIHSLESKLMLANRKAEFLRNNRDELALELKDSEASKQALARELKQQEAVLARRDAAITRSRKELAELSEQLRGLRKTDEEYKLWSDAHVPDAVIRLLRNTRAKGDRQD</sequence>